<comment type="caution">
    <text evidence="2">The sequence shown here is derived from an EMBL/GenBank/DDBJ whole genome shotgun (WGS) entry which is preliminary data.</text>
</comment>
<protein>
    <submittedName>
        <fullName evidence="2">Uncharacterized protein</fullName>
    </submittedName>
</protein>
<evidence type="ECO:0000256" key="1">
    <source>
        <dbReference type="SAM" id="MobiDB-lite"/>
    </source>
</evidence>
<gene>
    <name evidence="2" type="ORF">Nepgr_012640</name>
</gene>
<accession>A0AAD3XNC2</accession>
<keyword evidence="3" id="KW-1185">Reference proteome</keyword>
<evidence type="ECO:0000313" key="3">
    <source>
        <dbReference type="Proteomes" id="UP001279734"/>
    </source>
</evidence>
<sequence>MKSQVDKEGPSVCHSPPPACLPPNEGCDPRGFDPSAAESDLETRERRKVRGMTKMDSKGKKSREDNRRLKCERA</sequence>
<name>A0AAD3XNC2_NEPGR</name>
<dbReference type="AlphaFoldDB" id="A0AAD3XNC2"/>
<dbReference type="Proteomes" id="UP001279734">
    <property type="component" value="Unassembled WGS sequence"/>
</dbReference>
<proteinExistence type="predicted"/>
<feature type="compositionally biased region" description="Basic and acidic residues" evidence="1">
    <location>
        <begin position="53"/>
        <end position="74"/>
    </location>
</feature>
<evidence type="ECO:0000313" key="2">
    <source>
        <dbReference type="EMBL" id="GMH10799.1"/>
    </source>
</evidence>
<feature type="region of interest" description="Disordered" evidence="1">
    <location>
        <begin position="1"/>
        <end position="74"/>
    </location>
</feature>
<reference evidence="2" key="1">
    <citation type="submission" date="2023-05" db="EMBL/GenBank/DDBJ databases">
        <title>Nepenthes gracilis genome sequencing.</title>
        <authorList>
            <person name="Fukushima K."/>
        </authorList>
    </citation>
    <scope>NUCLEOTIDE SEQUENCE</scope>
    <source>
        <strain evidence="2">SING2019-196</strain>
    </source>
</reference>
<dbReference type="EMBL" id="BSYO01000010">
    <property type="protein sequence ID" value="GMH10799.1"/>
    <property type="molecule type" value="Genomic_DNA"/>
</dbReference>
<organism evidence="2 3">
    <name type="scientific">Nepenthes gracilis</name>
    <name type="common">Slender pitcher plant</name>
    <dbReference type="NCBI Taxonomy" id="150966"/>
    <lineage>
        <taxon>Eukaryota</taxon>
        <taxon>Viridiplantae</taxon>
        <taxon>Streptophyta</taxon>
        <taxon>Embryophyta</taxon>
        <taxon>Tracheophyta</taxon>
        <taxon>Spermatophyta</taxon>
        <taxon>Magnoliopsida</taxon>
        <taxon>eudicotyledons</taxon>
        <taxon>Gunneridae</taxon>
        <taxon>Pentapetalae</taxon>
        <taxon>Caryophyllales</taxon>
        <taxon>Nepenthaceae</taxon>
        <taxon>Nepenthes</taxon>
    </lineage>
</organism>